<evidence type="ECO:0000313" key="2">
    <source>
        <dbReference type="EMBL" id="BCX88108.1"/>
    </source>
</evidence>
<evidence type="ECO:0000313" key="3">
    <source>
        <dbReference type="Proteomes" id="UP001321450"/>
    </source>
</evidence>
<keyword evidence="3" id="KW-1185">Reference proteome</keyword>
<dbReference type="EMBL" id="AP024718">
    <property type="protein sequence ID" value="BCX88108.1"/>
    <property type="molecule type" value="Genomic_DNA"/>
</dbReference>
<dbReference type="AlphaFoldDB" id="A0AAU9BXC0"/>
<keyword evidence="1" id="KW-0732">Signal</keyword>
<proteinExistence type="predicted"/>
<dbReference type="RefSeq" id="WP_286293165.1">
    <property type="nucleotide sequence ID" value="NZ_AP024718.1"/>
</dbReference>
<reference evidence="3" key="1">
    <citation type="journal article" date="2024" name="Int. J. Syst. Evol. Microbiol.">
        <title>Methylomarinovum tepidoasis sp. nov., a moderately thermophilic methanotroph of the family Methylothermaceae isolated from a deep-sea hydrothermal field.</title>
        <authorList>
            <person name="Hirayama H."/>
            <person name="Takaki Y."/>
            <person name="Abe M."/>
            <person name="Miyazaki M."/>
            <person name="Uematsu K."/>
            <person name="Matsui Y."/>
            <person name="Takai K."/>
        </authorList>
    </citation>
    <scope>NUCLEOTIDE SEQUENCE [LARGE SCALE GENOMIC DNA]</scope>
    <source>
        <strain evidence="3">IN45</strain>
    </source>
</reference>
<dbReference type="KEGG" id="meiy:MIN45_P0475"/>
<evidence type="ECO:0000256" key="1">
    <source>
        <dbReference type="SAM" id="SignalP"/>
    </source>
</evidence>
<accession>A0AAU9BXC0</accession>
<name>A0AAU9BXC0_9GAMM</name>
<gene>
    <name evidence="2" type="ORF">MIN45_P0475</name>
</gene>
<organism evidence="2 3">
    <name type="scientific">Methylomarinovum tepidoasis</name>
    <dbReference type="NCBI Taxonomy" id="2840183"/>
    <lineage>
        <taxon>Bacteria</taxon>
        <taxon>Pseudomonadati</taxon>
        <taxon>Pseudomonadota</taxon>
        <taxon>Gammaproteobacteria</taxon>
        <taxon>Methylococcales</taxon>
        <taxon>Methylothermaceae</taxon>
        <taxon>Methylomarinovum</taxon>
    </lineage>
</organism>
<feature type="signal peptide" evidence="1">
    <location>
        <begin position="1"/>
        <end position="23"/>
    </location>
</feature>
<sequence>MTKTITALTAAIVGLTLASGAMAAGSKIKNSTITNKSTVKNAANLAISTGIGKAEANQGSIKIKGSTVKNSTITNKSTVKNAANLAISTGLGSTKANQGSIDIE</sequence>
<dbReference type="Proteomes" id="UP001321450">
    <property type="component" value="Chromosome"/>
</dbReference>
<protein>
    <submittedName>
        <fullName evidence="2">Uncharacterized protein</fullName>
    </submittedName>
</protein>
<feature type="chain" id="PRO_5044009436" evidence="1">
    <location>
        <begin position="24"/>
        <end position="104"/>
    </location>
</feature>